<dbReference type="InterPro" id="IPR008942">
    <property type="entry name" value="ENTH_VHS"/>
</dbReference>
<gene>
    <name evidence="8" type="ORF">AXG93_3005s1230</name>
    <name evidence="7" type="ORF">Mp_3g04350</name>
</gene>
<evidence type="ECO:0000256" key="3">
    <source>
        <dbReference type="ARBA" id="ARBA00023034"/>
    </source>
</evidence>
<feature type="compositionally biased region" description="Basic and acidic residues" evidence="5">
    <location>
        <begin position="214"/>
        <end position="241"/>
    </location>
</feature>
<dbReference type="InterPro" id="IPR035802">
    <property type="entry name" value="ENTH/VHS_tepsin"/>
</dbReference>
<keyword evidence="4" id="KW-0968">Cytoplasmic vesicle</keyword>
<dbReference type="GO" id="GO:0043130">
    <property type="term" value="F:ubiquitin binding"/>
    <property type="evidence" value="ECO:0007669"/>
    <property type="project" value="InterPro"/>
</dbReference>
<dbReference type="Gene3D" id="1.25.40.90">
    <property type="match status" value="1"/>
</dbReference>
<feature type="domain" description="VHS" evidence="6">
    <location>
        <begin position="13"/>
        <end position="150"/>
    </location>
</feature>
<dbReference type="PANTHER" id="PTHR21514">
    <property type="entry name" value="AP-4 COMPLEX ACCESSORY SUBUNIT TEPSIN"/>
    <property type="match status" value="1"/>
</dbReference>
<accession>A0A176WLE0</accession>
<dbReference type="InterPro" id="IPR002014">
    <property type="entry name" value="VHS_dom"/>
</dbReference>
<evidence type="ECO:0000313" key="10">
    <source>
        <dbReference type="Proteomes" id="UP001162541"/>
    </source>
</evidence>
<dbReference type="SMART" id="SM00288">
    <property type="entry name" value="VHS"/>
    <property type="match status" value="1"/>
</dbReference>
<dbReference type="GO" id="GO:0035091">
    <property type="term" value="F:phosphatidylinositol binding"/>
    <property type="evidence" value="ECO:0007669"/>
    <property type="project" value="InterPro"/>
</dbReference>
<dbReference type="Proteomes" id="UP001162541">
    <property type="component" value="Chromosome 3"/>
</dbReference>
<feature type="region of interest" description="Disordered" evidence="5">
    <location>
        <begin position="383"/>
        <end position="407"/>
    </location>
</feature>
<dbReference type="GO" id="GO:0031410">
    <property type="term" value="C:cytoplasmic vesicle"/>
    <property type="evidence" value="ECO:0007669"/>
    <property type="project" value="UniProtKB-SubCell"/>
</dbReference>
<dbReference type="EMBL" id="AP019868">
    <property type="protein sequence ID" value="BBN04410.1"/>
    <property type="molecule type" value="Genomic_DNA"/>
</dbReference>
<dbReference type="GO" id="GO:0032588">
    <property type="term" value="C:trans-Golgi network membrane"/>
    <property type="evidence" value="ECO:0007669"/>
    <property type="project" value="TreeGrafter"/>
</dbReference>
<comment type="subcellular location">
    <subcellularLocation>
        <location evidence="1">Cytoplasmic vesicle</location>
    </subcellularLocation>
    <subcellularLocation>
        <location evidence="2">Golgi apparatus</location>
    </subcellularLocation>
</comment>
<name>A0A176WLE0_MARPO</name>
<dbReference type="CDD" id="cd03572">
    <property type="entry name" value="ENTH_like_Tepsin"/>
    <property type="match status" value="1"/>
</dbReference>
<dbReference type="Proteomes" id="UP000077202">
    <property type="component" value="Unassembled WGS sequence"/>
</dbReference>
<proteinExistence type="predicted"/>
<evidence type="ECO:0000256" key="2">
    <source>
        <dbReference type="ARBA" id="ARBA00004555"/>
    </source>
</evidence>
<evidence type="ECO:0000313" key="7">
    <source>
        <dbReference type="EMBL" id="BBN04410.1"/>
    </source>
</evidence>
<feature type="compositionally biased region" description="Low complexity" evidence="5">
    <location>
        <begin position="191"/>
        <end position="213"/>
    </location>
</feature>
<feature type="region of interest" description="Disordered" evidence="5">
    <location>
        <begin position="191"/>
        <end position="285"/>
    </location>
</feature>
<dbReference type="InterPro" id="IPR016024">
    <property type="entry name" value="ARM-type_fold"/>
</dbReference>
<feature type="compositionally biased region" description="Basic and acidic residues" evidence="5">
    <location>
        <begin position="261"/>
        <end position="274"/>
    </location>
</feature>
<dbReference type="SUPFAM" id="SSF48371">
    <property type="entry name" value="ARM repeat"/>
    <property type="match status" value="1"/>
</dbReference>
<evidence type="ECO:0000256" key="5">
    <source>
        <dbReference type="SAM" id="MobiDB-lite"/>
    </source>
</evidence>
<evidence type="ECO:0000313" key="8">
    <source>
        <dbReference type="EMBL" id="OAE33977.1"/>
    </source>
</evidence>
<protein>
    <recommendedName>
        <fullName evidence="6">VHS domain-containing protein</fullName>
    </recommendedName>
</protein>
<sequence length="727" mass="78784">MQSSVRAVEAYRRSRLIDNVTTDEDKVSPVYRLEEICTFLRNSPLDIVREMLEYTLKRLEHKSPIVKQKTLRFIKYASGKAGPEFKREMQRQAAIVRQLFHYKGQLDALKGDALNKAVRETAHEAVAAIFGQEEKTTTMEDVGKRIQGFGSTNFDMPREEEKKSVLSGLVGFGSNSIRQSIDMINNYNHYSGSSSGSGKNLGSYRGGQSLRRSLTSERERPFEKEEIAHWDSRDAEADESRSGSSPNNNKSHSKYGGGRGSDGRGGHTSEDRLLDSLTAPGGVRLQPTRETLQTFTVTAQKLDAANLVHSIETKLKAHSWQVRFKALCLLEASVRSREDNRVLDSVVAMFEEDASAIVDSLQSPQTSLRDKAKKVMEMLGGGLNDGITEDNTESVKSPAILKPPPVNYPDLIDTTDFDLLDDTESVQSTPKSPNMEQPVKNVAATVVQQDLLDGTDWMNDPPAKASANTSEADPFAGMSFHDSDTAVGNGGDGDLFSGLDVDSGNRVGNGAVEGLGMNDSTSLFDGLSVTSSKEAAGAQDDLFQLMGNLSVGNSTNNHVSEQLQNLTPSNPMQQSMPSAMGGPPNSFQTPMPGNIGVPGQVQVLPGMQPHMMFMQPPGMVPMGMPGLFPPNMLLQQALASGNMNFALAGAFGQQFAGGIPGMPMFAGIPQTNNVSGGIPSQNYRDGFDFSSDATARYSVPETPKEDTKAFDFISDHMSNVLGPKKSK</sequence>
<dbReference type="InterPro" id="IPR039273">
    <property type="entry name" value="TEPSIN"/>
</dbReference>
<evidence type="ECO:0000256" key="4">
    <source>
        <dbReference type="ARBA" id="ARBA00023329"/>
    </source>
</evidence>
<dbReference type="AlphaFoldDB" id="A0A176WLE0"/>
<reference evidence="8 9" key="1">
    <citation type="submission" date="2016-03" db="EMBL/GenBank/DDBJ databases">
        <title>Mechanisms controlling the formation of the plant cell surface in tip-growing cells are functionally conserved among land plants.</title>
        <authorList>
            <person name="Honkanen S."/>
            <person name="Jones V.A."/>
            <person name="Morieri G."/>
            <person name="Champion C."/>
            <person name="Hetherington A.J."/>
            <person name="Kelly S."/>
            <person name="Saint-Marcoux D."/>
            <person name="Proust H."/>
            <person name="Prescott H."/>
            <person name="Dolan L."/>
        </authorList>
    </citation>
    <scope>NUCLEOTIDE SEQUENCE [LARGE SCALE GENOMIC DNA]</scope>
    <source>
        <strain evidence="9">cv. Tak-1 and cv. Tak-2</strain>
        <tissue evidence="8">Whole gametophyte</tissue>
    </source>
</reference>
<dbReference type="EMBL" id="LVLJ01000465">
    <property type="protein sequence ID" value="OAE33977.1"/>
    <property type="molecule type" value="Genomic_DNA"/>
</dbReference>
<keyword evidence="3" id="KW-0333">Golgi apparatus</keyword>
<evidence type="ECO:0000313" key="9">
    <source>
        <dbReference type="Proteomes" id="UP000077202"/>
    </source>
</evidence>
<evidence type="ECO:0000259" key="6">
    <source>
        <dbReference type="SMART" id="SM00288"/>
    </source>
</evidence>
<keyword evidence="9" id="KW-1185">Reference proteome</keyword>
<evidence type="ECO:0000256" key="1">
    <source>
        <dbReference type="ARBA" id="ARBA00004541"/>
    </source>
</evidence>
<dbReference type="PANTHER" id="PTHR21514:SF0">
    <property type="entry name" value="AP-4 COMPLEX ACCESSORY SUBUNIT TEPSIN"/>
    <property type="match status" value="1"/>
</dbReference>
<reference evidence="10" key="3">
    <citation type="journal article" date="2020" name="Curr. Biol.">
        <title>Chromatin organization in early land plants reveals an ancestral association between H3K27me3, transposons, and constitutive heterochromatin.</title>
        <authorList>
            <person name="Montgomery S.A."/>
            <person name="Tanizawa Y."/>
            <person name="Galik B."/>
            <person name="Wang N."/>
            <person name="Ito T."/>
            <person name="Mochizuki T."/>
            <person name="Akimcheva S."/>
            <person name="Bowman J.L."/>
            <person name="Cognat V."/>
            <person name="Marechal-Drouard L."/>
            <person name="Ekker H."/>
            <person name="Hong S.F."/>
            <person name="Kohchi T."/>
            <person name="Lin S.S."/>
            <person name="Liu L.D."/>
            <person name="Nakamura Y."/>
            <person name="Valeeva L.R."/>
            <person name="Shakirov E.V."/>
            <person name="Shippen D.E."/>
            <person name="Wei W.L."/>
            <person name="Yagura M."/>
            <person name="Yamaoka S."/>
            <person name="Yamato K.T."/>
            <person name="Liu C."/>
            <person name="Berger F."/>
        </authorList>
    </citation>
    <scope>NUCLEOTIDE SEQUENCE [LARGE SCALE GENOMIC DNA]</scope>
    <source>
        <strain evidence="10">Tak-1</strain>
    </source>
</reference>
<reference evidence="7" key="2">
    <citation type="journal article" date="2019" name="Curr. Biol.">
        <title>Chromatin organization in early land plants reveals an ancestral association between H3K27me3, transposons, and constitutive heterochromatin.</title>
        <authorList>
            <person name="Montgomery S.A."/>
            <person name="Tanizawa Y."/>
            <person name="Galik B."/>
            <person name="Wang N."/>
            <person name="Ito T."/>
            <person name="Mochizuki T."/>
            <person name="Akimcheva S."/>
            <person name="Bowman J."/>
            <person name="Cognat V."/>
            <person name="Drouard L."/>
            <person name="Ekker H."/>
            <person name="Houng S."/>
            <person name="Kohchi T."/>
            <person name="Lin S."/>
            <person name="Liu L.D."/>
            <person name="Nakamura Y."/>
            <person name="Valeeva L.R."/>
            <person name="Shakirov E.V."/>
            <person name="Shippen D.E."/>
            <person name="Wei W."/>
            <person name="Yagura M."/>
            <person name="Yamaoka S."/>
            <person name="Yamato K.T."/>
            <person name="Liu C."/>
            <person name="Berger F."/>
        </authorList>
    </citation>
    <scope>NUCLEOTIDE SEQUENCE [LARGE SCALE GENOMIC DNA]</scope>
    <source>
        <strain evidence="7">Tak-1</strain>
    </source>
</reference>
<organism evidence="8 9">
    <name type="scientific">Marchantia polymorpha subsp. ruderalis</name>
    <dbReference type="NCBI Taxonomy" id="1480154"/>
    <lineage>
        <taxon>Eukaryota</taxon>
        <taxon>Viridiplantae</taxon>
        <taxon>Streptophyta</taxon>
        <taxon>Embryophyta</taxon>
        <taxon>Marchantiophyta</taxon>
        <taxon>Marchantiopsida</taxon>
        <taxon>Marchantiidae</taxon>
        <taxon>Marchantiales</taxon>
        <taxon>Marchantiaceae</taxon>
        <taxon>Marchantia</taxon>
    </lineage>
</organism>